<dbReference type="Pfam" id="PF20112">
    <property type="entry name" value="DUF6502"/>
    <property type="match status" value="1"/>
</dbReference>
<dbReference type="EMBL" id="BAABBN010000007">
    <property type="protein sequence ID" value="GAA3924462.1"/>
    <property type="molecule type" value="Genomic_DNA"/>
</dbReference>
<dbReference type="InterPro" id="IPR045445">
    <property type="entry name" value="DUF6502"/>
</dbReference>
<feature type="region of interest" description="Disordered" evidence="1">
    <location>
        <begin position="244"/>
        <end position="268"/>
    </location>
</feature>
<dbReference type="RefSeq" id="WP_344798203.1">
    <property type="nucleotide sequence ID" value="NZ_BAABBN010000007.1"/>
</dbReference>
<evidence type="ECO:0000313" key="3">
    <source>
        <dbReference type="Proteomes" id="UP001501565"/>
    </source>
</evidence>
<keyword evidence="3" id="KW-1185">Reference proteome</keyword>
<accession>A0ABP7MJ18</accession>
<proteinExistence type="predicted"/>
<feature type="compositionally biased region" description="Low complexity" evidence="1">
    <location>
        <begin position="251"/>
        <end position="264"/>
    </location>
</feature>
<dbReference type="Proteomes" id="UP001501565">
    <property type="component" value="Unassembled WGS sequence"/>
</dbReference>
<protein>
    <submittedName>
        <fullName evidence="2">Uncharacterized protein</fullName>
    </submittedName>
</protein>
<name>A0ABP7MJ18_9GAMM</name>
<reference evidence="3" key="1">
    <citation type="journal article" date="2019" name="Int. J. Syst. Evol. Microbiol.">
        <title>The Global Catalogue of Microorganisms (GCM) 10K type strain sequencing project: providing services to taxonomists for standard genome sequencing and annotation.</title>
        <authorList>
            <consortium name="The Broad Institute Genomics Platform"/>
            <consortium name="The Broad Institute Genome Sequencing Center for Infectious Disease"/>
            <person name="Wu L."/>
            <person name="Ma J."/>
        </authorList>
    </citation>
    <scope>NUCLEOTIDE SEQUENCE [LARGE SCALE GENOMIC DNA]</scope>
    <source>
        <strain evidence="3">JCM 17551</strain>
    </source>
</reference>
<evidence type="ECO:0000256" key="1">
    <source>
        <dbReference type="SAM" id="MobiDB-lite"/>
    </source>
</evidence>
<gene>
    <name evidence="2" type="ORF">GCM10022277_20370</name>
</gene>
<evidence type="ECO:0000313" key="2">
    <source>
        <dbReference type="EMBL" id="GAA3924462.1"/>
    </source>
</evidence>
<comment type="caution">
    <text evidence="2">The sequence shown here is derived from an EMBL/GenBank/DDBJ whole genome shotgun (WGS) entry which is preliminary data.</text>
</comment>
<organism evidence="2 3">
    <name type="scientific">Litoribacillus peritrichatus</name>
    <dbReference type="NCBI Taxonomy" id="718191"/>
    <lineage>
        <taxon>Bacteria</taxon>
        <taxon>Pseudomonadati</taxon>
        <taxon>Pseudomonadota</taxon>
        <taxon>Gammaproteobacteria</taxon>
        <taxon>Oceanospirillales</taxon>
        <taxon>Oceanospirillaceae</taxon>
        <taxon>Litoribacillus</taxon>
    </lineage>
</organism>
<sequence>MDDHKSYLSKAAIKLLKPLVRLLIRSGVGFATFSEWVKHAYVSVAEDEFALEKKQQSTSRISVLTGLHRKEVSRIRSEQDASPDQVEFITSNRAERVIQGWLRLPEFLDKQEQPLTLNINGQQPSFNELVQQVSGDIPAKAILDELIRIGSVEKTDNDQICLISKGYVPTEDTSEKLKIMGQSAADLLATLDNNLDPEAASPRMQLSVAYDNLSKEDVEAFKQLSRIESEKLLIKLNQWLAERDRDTNPDTQSTTELPTTTEQPSTRHRSGIGIYYFENLTKGNKS</sequence>